<proteinExistence type="predicted"/>
<feature type="domain" description="Reverse transcriptase" evidence="1">
    <location>
        <begin position="46"/>
        <end position="269"/>
    </location>
</feature>
<dbReference type="SUPFAM" id="SSF56672">
    <property type="entry name" value="DNA/RNA polymerases"/>
    <property type="match status" value="1"/>
</dbReference>
<dbReference type="STRING" id="4795.A0A225WNY1"/>
<dbReference type="PROSITE" id="PS50878">
    <property type="entry name" value="RT_POL"/>
    <property type="match status" value="1"/>
</dbReference>
<dbReference type="AlphaFoldDB" id="A0A225WNY1"/>
<dbReference type="PANTHER" id="PTHR19446">
    <property type="entry name" value="REVERSE TRANSCRIPTASES"/>
    <property type="match status" value="1"/>
</dbReference>
<name>A0A225WNY1_9STRA</name>
<dbReference type="OrthoDB" id="93167at2759"/>
<dbReference type="CDD" id="cd01650">
    <property type="entry name" value="RT_nLTR_like"/>
    <property type="match status" value="1"/>
</dbReference>
<protein>
    <submittedName>
        <fullName evidence="2">Pol Polyprotein</fullName>
    </submittedName>
</protein>
<reference evidence="3" key="1">
    <citation type="submission" date="2017-03" db="EMBL/GenBank/DDBJ databases">
        <title>Phytopthora megakarya and P. palmivora, two closely related causual agents of cacao black pod achieved similar genome size and gene model numbers by different mechanisms.</title>
        <authorList>
            <person name="Ali S."/>
            <person name="Shao J."/>
            <person name="Larry D.J."/>
            <person name="Kronmiller B."/>
            <person name="Shen D."/>
            <person name="Strem M.D."/>
            <person name="Melnick R.L."/>
            <person name="Guiltinan M.J."/>
            <person name="Tyler B.M."/>
            <person name="Meinhardt L.W."/>
            <person name="Bailey B.A."/>
        </authorList>
    </citation>
    <scope>NUCLEOTIDE SEQUENCE [LARGE SCALE GENOMIC DNA]</scope>
    <source>
        <strain evidence="3">zdho120</strain>
    </source>
</reference>
<dbReference type="InterPro" id="IPR043502">
    <property type="entry name" value="DNA/RNA_pol_sf"/>
</dbReference>
<gene>
    <name evidence="2" type="ORF">PHMEG_0007205</name>
</gene>
<dbReference type="Proteomes" id="UP000198211">
    <property type="component" value="Unassembled WGS sequence"/>
</dbReference>
<accession>A0A225WNY1</accession>
<dbReference type="EMBL" id="NBNE01000555">
    <property type="protein sequence ID" value="OWZ18667.1"/>
    <property type="molecule type" value="Genomic_DNA"/>
</dbReference>
<dbReference type="Pfam" id="PF00078">
    <property type="entry name" value="RVT_1"/>
    <property type="match status" value="1"/>
</dbReference>
<organism evidence="2 3">
    <name type="scientific">Phytophthora megakarya</name>
    <dbReference type="NCBI Taxonomy" id="4795"/>
    <lineage>
        <taxon>Eukaryota</taxon>
        <taxon>Sar</taxon>
        <taxon>Stramenopiles</taxon>
        <taxon>Oomycota</taxon>
        <taxon>Peronosporomycetes</taxon>
        <taxon>Peronosporales</taxon>
        <taxon>Peronosporaceae</taxon>
        <taxon>Phytophthora</taxon>
    </lineage>
</organism>
<dbReference type="InterPro" id="IPR000477">
    <property type="entry name" value="RT_dom"/>
</dbReference>
<keyword evidence="3" id="KW-1185">Reference proteome</keyword>
<evidence type="ECO:0000313" key="2">
    <source>
        <dbReference type="EMBL" id="OWZ18667.1"/>
    </source>
</evidence>
<evidence type="ECO:0000259" key="1">
    <source>
        <dbReference type="PROSITE" id="PS50878"/>
    </source>
</evidence>
<evidence type="ECO:0000313" key="3">
    <source>
        <dbReference type="Proteomes" id="UP000198211"/>
    </source>
</evidence>
<sequence length="269" mass="30879">MTASDFFWAIKTTAKGKSSGLDGLPAEYYQIFSHKWVRVYELIYASQFNKGRMTKFQRRAYISLLYKKRDRSLPSNYRPLTLLNHDAKFGPKIVAYRLRNILPKLLHSDQFGFTQGRSIRHALVEFQDLQQLAKNSGLNNAGAVLLDFDKAFDSVLWPALNLVLKHFGFGKNFQRCNHDFLLVTVLVNGIASEYFELGCGVRQGDPLSPALFVLFLEPMLNFLRWKTGHLGINVPNSKHPHHLLAFADDCTGILRNLRHTWVFIDSVQY</sequence>
<comment type="caution">
    <text evidence="2">The sequence shown here is derived from an EMBL/GenBank/DDBJ whole genome shotgun (WGS) entry which is preliminary data.</text>
</comment>